<name>A0A0H5DNX0_9BACT</name>
<sequence length="111" mass="12229">MPLLACGQKKQRGKKETAEIVASFFQIDFSLNDALLEPFQKELLLKLIESLTSIKTVALIGHGPSLTELANTLLKERRFQFMLAKSSAAALKIELAAPLKATALISYLQQN</sequence>
<evidence type="ECO:0000313" key="1">
    <source>
        <dbReference type="EMBL" id="CRX38111.1"/>
    </source>
</evidence>
<organism evidence="1 2">
    <name type="scientific">Estrella lausannensis</name>
    <dbReference type="NCBI Taxonomy" id="483423"/>
    <lineage>
        <taxon>Bacteria</taxon>
        <taxon>Pseudomonadati</taxon>
        <taxon>Chlamydiota</taxon>
        <taxon>Chlamydiia</taxon>
        <taxon>Parachlamydiales</taxon>
        <taxon>Candidatus Criblamydiaceae</taxon>
        <taxon>Estrella</taxon>
    </lineage>
</organism>
<dbReference type="EMBL" id="CWGJ01000011">
    <property type="protein sequence ID" value="CRX38111.1"/>
    <property type="molecule type" value="Genomic_DNA"/>
</dbReference>
<gene>
    <name evidence="1" type="ORF">ELAC_0759</name>
</gene>
<dbReference type="AlphaFoldDB" id="A0A0H5DNX0"/>
<dbReference type="Proteomes" id="UP000220251">
    <property type="component" value="Unassembled WGS sequence"/>
</dbReference>
<evidence type="ECO:0000313" key="2">
    <source>
        <dbReference type="Proteomes" id="UP000220251"/>
    </source>
</evidence>
<keyword evidence="2" id="KW-1185">Reference proteome</keyword>
<proteinExistence type="predicted"/>
<evidence type="ECO:0008006" key="3">
    <source>
        <dbReference type="Google" id="ProtNLM"/>
    </source>
</evidence>
<dbReference type="InterPro" id="IPR029033">
    <property type="entry name" value="His_PPase_superfam"/>
</dbReference>
<reference evidence="2" key="1">
    <citation type="submission" date="2015-06" db="EMBL/GenBank/DDBJ databases">
        <authorList>
            <person name="Bertelli C."/>
        </authorList>
    </citation>
    <scope>NUCLEOTIDE SEQUENCE [LARGE SCALE GENOMIC DNA]</scope>
    <source>
        <strain evidence="2">CRIB-30</strain>
    </source>
</reference>
<dbReference type="Gene3D" id="3.40.50.1240">
    <property type="entry name" value="Phosphoglycerate mutase-like"/>
    <property type="match status" value="1"/>
</dbReference>
<accession>A0A0H5DNX0</accession>
<protein>
    <recommendedName>
        <fullName evidence="3">Phosphoglycerate mutase</fullName>
    </recommendedName>
</protein>